<evidence type="ECO:0000259" key="4">
    <source>
        <dbReference type="Pfam" id="PF23210"/>
    </source>
</evidence>
<evidence type="ECO:0000259" key="3">
    <source>
        <dbReference type="Pfam" id="PF21047"/>
    </source>
</evidence>
<dbReference type="InterPro" id="IPR016024">
    <property type="entry name" value="ARM-type_fold"/>
</dbReference>
<comment type="caution">
    <text evidence="6">The sequence shown here is derived from an EMBL/GenBank/DDBJ whole genome shotgun (WGS) entry which is preliminary data.</text>
</comment>
<accession>A0ABQ9CPV0</accession>
<evidence type="ECO:0000256" key="2">
    <source>
        <dbReference type="SAM" id="MobiDB-lite"/>
    </source>
</evidence>
<keyword evidence="7" id="KW-1185">Reference proteome</keyword>
<dbReference type="InterPro" id="IPR045206">
    <property type="entry name" value="Maestro_heat-like_prot"/>
</dbReference>
<evidence type="ECO:0000313" key="7">
    <source>
        <dbReference type="Proteomes" id="UP001145742"/>
    </source>
</evidence>
<dbReference type="EMBL" id="WHWB01034626">
    <property type="protein sequence ID" value="KAJ7406898.1"/>
    <property type="molecule type" value="Genomic_DNA"/>
</dbReference>
<protein>
    <submittedName>
        <fullName evidence="6">Protein MROH8</fullName>
    </submittedName>
</protein>
<dbReference type="PANTHER" id="PTHR23120:SF42">
    <property type="entry name" value="MAESTRO HEAT-LIKE REPEAT FAMILY MEMBER 3"/>
    <property type="match status" value="1"/>
</dbReference>
<feature type="region of interest" description="Disordered" evidence="2">
    <location>
        <begin position="1"/>
        <end position="78"/>
    </location>
</feature>
<feature type="compositionally biased region" description="Polar residues" evidence="2">
    <location>
        <begin position="1"/>
        <end position="10"/>
    </location>
</feature>
<organism evidence="6 7">
    <name type="scientific">Willisornis vidua</name>
    <name type="common">Xingu scale-backed antbird</name>
    <dbReference type="NCBI Taxonomy" id="1566151"/>
    <lineage>
        <taxon>Eukaryota</taxon>
        <taxon>Metazoa</taxon>
        <taxon>Chordata</taxon>
        <taxon>Craniata</taxon>
        <taxon>Vertebrata</taxon>
        <taxon>Euteleostomi</taxon>
        <taxon>Archelosauria</taxon>
        <taxon>Archosauria</taxon>
        <taxon>Dinosauria</taxon>
        <taxon>Saurischia</taxon>
        <taxon>Theropoda</taxon>
        <taxon>Coelurosauria</taxon>
        <taxon>Aves</taxon>
        <taxon>Neognathae</taxon>
        <taxon>Neoaves</taxon>
        <taxon>Telluraves</taxon>
        <taxon>Australaves</taxon>
        <taxon>Passeriformes</taxon>
        <taxon>Thamnophilidae</taxon>
        <taxon>Willisornis</taxon>
    </lineage>
</organism>
<name>A0ABQ9CPV0_9PASS</name>
<dbReference type="Proteomes" id="UP001145742">
    <property type="component" value="Unassembled WGS sequence"/>
</dbReference>
<feature type="domain" description="MROH2B-like HEAT-repeats" evidence="4">
    <location>
        <begin position="153"/>
        <end position="243"/>
    </location>
</feature>
<feature type="domain" description="Maestro/Maestro-like HEAT-repeats" evidence="5">
    <location>
        <begin position="553"/>
        <end position="698"/>
    </location>
</feature>
<keyword evidence="1" id="KW-0677">Repeat</keyword>
<proteinExistence type="predicted"/>
<dbReference type="InterPro" id="IPR055406">
    <property type="entry name" value="HEAT_Maestro"/>
</dbReference>
<dbReference type="InterPro" id="IPR048465">
    <property type="entry name" value="Maestro-like_HEAT"/>
</dbReference>
<reference evidence="6" key="1">
    <citation type="submission" date="2019-10" db="EMBL/GenBank/DDBJ databases">
        <authorList>
            <person name="Soares A.E.R."/>
            <person name="Aleixo A."/>
            <person name="Schneider P."/>
            <person name="Miyaki C.Y."/>
            <person name="Schneider M.P."/>
            <person name="Mello C."/>
            <person name="Vasconcelos A.T.R."/>
        </authorList>
    </citation>
    <scope>NUCLEOTIDE SEQUENCE</scope>
    <source>
        <tissue evidence="6">Muscle</tissue>
    </source>
</reference>
<gene>
    <name evidence="6" type="ORF">WISP_130558</name>
</gene>
<evidence type="ECO:0000313" key="6">
    <source>
        <dbReference type="EMBL" id="KAJ7406898.1"/>
    </source>
</evidence>
<dbReference type="PANTHER" id="PTHR23120">
    <property type="entry name" value="MAESTRO-RELATED HEAT DOMAIN-CONTAINING"/>
    <property type="match status" value="1"/>
</dbReference>
<dbReference type="Pfam" id="PF23227">
    <property type="entry name" value="HEAT_MROH2B_C"/>
    <property type="match status" value="1"/>
</dbReference>
<feature type="domain" description="Maestro-like HEAT-repeats" evidence="3">
    <location>
        <begin position="301"/>
        <end position="480"/>
    </location>
</feature>
<dbReference type="InterPro" id="IPR011989">
    <property type="entry name" value="ARM-like"/>
</dbReference>
<dbReference type="SUPFAM" id="SSF48371">
    <property type="entry name" value="ARM repeat"/>
    <property type="match status" value="1"/>
</dbReference>
<dbReference type="Pfam" id="PF21047">
    <property type="entry name" value="HEAT_Maestro"/>
    <property type="match status" value="1"/>
</dbReference>
<dbReference type="InterPro" id="IPR055408">
    <property type="entry name" value="HEAT_MROH2B-like"/>
</dbReference>
<evidence type="ECO:0000259" key="5">
    <source>
        <dbReference type="Pfam" id="PF23227"/>
    </source>
</evidence>
<dbReference type="Gene3D" id="1.25.10.10">
    <property type="entry name" value="Leucine-rich Repeat Variant"/>
    <property type="match status" value="1"/>
</dbReference>
<dbReference type="Pfam" id="PF23210">
    <property type="entry name" value="HEAT_Maestro_2"/>
    <property type="match status" value="1"/>
</dbReference>
<evidence type="ECO:0000256" key="1">
    <source>
        <dbReference type="ARBA" id="ARBA00022737"/>
    </source>
</evidence>
<sequence>MTSRTVTGQDGKTELARASVHSPPYVLPPSNEAFVEASPVPTHGMPERPLSPSRVAQEEEGAPQESSSPVEPHDVITEQPPQLDPLQLFLLPSPLDASWLPLYGVKQKDIDLLQALARSPHQGEDDKRIFLENTIYVCRSALDTGLLQGLEIFFQNINLVEKVKMLLEEEPKYCLRSPVRELAMHAIAKFSFVGTVLEGKRRSLIEACISKVFWLPPDEEMQERNRYYLLTLDAMDIMLEAMVFNSPSSNVAEELQHILEMLLDLTNSESTDVQERAIGRIGNLSCALATWEHWPHDLRVIQIPILGQLLGRLLGFQFSTGKTKYLASRAFYYLCQFIFHESRKMSHRTEFYREYLRLPVTFLQWCHYLTARIEALEYYLTPCERTYIVLAAIEAMQDSSTSGHQAARHFLKLAMRSPDLWLTDVPSIVKGIHECLEHTSLVSDVESLDTLLAVLAREFPRELVCSMLTSTEPYDSAMAEAALLMQQSVPGSTALVVWDRMYSQKNIKSKFWMELQERTHSQEQHNGELFSPTMLYAIIVYKVMLNPTDTQIVELLKESQMCPKLEFLSLVLTGLSAALENPERVDKARRLQFLLPDIVENLQHTNKGIRLKALQVLQNMVHYAERKKASSMALQLLEQLLPLFSDECIELREYSIFLFKQLVEAAVCWDKRRMKHKARRGVMPLLFHMNEQSESVAQLEKDRCRAEEYLDQSLPYLKDPQATVREMAVQFTGEPQFPGSLFGQLGPCLP</sequence>